<dbReference type="Pfam" id="PF03816">
    <property type="entry name" value="LytR_cpsA_psr"/>
    <property type="match status" value="1"/>
</dbReference>
<dbReference type="InterPro" id="IPR004474">
    <property type="entry name" value="LytR_CpsA_psr"/>
</dbReference>
<name>A0ABS2SK39_9MICO</name>
<comment type="similarity">
    <text evidence="1">Belongs to the LytR/CpsA/Psr (LCP) family.</text>
</comment>
<keyword evidence="3" id="KW-1133">Transmembrane helix</keyword>
<feature type="transmembrane region" description="Helical" evidence="3">
    <location>
        <begin position="307"/>
        <end position="327"/>
    </location>
</feature>
<feature type="compositionally biased region" description="Pro residues" evidence="2">
    <location>
        <begin position="92"/>
        <end position="106"/>
    </location>
</feature>
<evidence type="ECO:0000259" key="4">
    <source>
        <dbReference type="Pfam" id="PF03816"/>
    </source>
</evidence>
<feature type="compositionally biased region" description="Pro residues" evidence="2">
    <location>
        <begin position="131"/>
        <end position="140"/>
    </location>
</feature>
<evidence type="ECO:0000256" key="3">
    <source>
        <dbReference type="SAM" id="Phobius"/>
    </source>
</evidence>
<dbReference type="EMBL" id="JAFBCP010000001">
    <property type="protein sequence ID" value="MBM7816633.1"/>
    <property type="molecule type" value="Genomic_DNA"/>
</dbReference>
<evidence type="ECO:0000256" key="1">
    <source>
        <dbReference type="ARBA" id="ARBA00006068"/>
    </source>
</evidence>
<dbReference type="PANTHER" id="PTHR33392:SF6">
    <property type="entry name" value="POLYISOPRENYL-TEICHOIC ACID--PEPTIDOGLYCAN TEICHOIC ACID TRANSFERASE TAGU"/>
    <property type="match status" value="1"/>
</dbReference>
<dbReference type="PANTHER" id="PTHR33392">
    <property type="entry name" value="POLYISOPRENYL-TEICHOIC ACID--PEPTIDOGLYCAN TEICHOIC ACID TRANSFERASE TAGU"/>
    <property type="match status" value="1"/>
</dbReference>
<evidence type="ECO:0000256" key="2">
    <source>
        <dbReference type="SAM" id="MobiDB-lite"/>
    </source>
</evidence>
<feature type="region of interest" description="Disordered" evidence="2">
    <location>
        <begin position="1"/>
        <end position="194"/>
    </location>
</feature>
<evidence type="ECO:0000313" key="6">
    <source>
        <dbReference type="Proteomes" id="UP000809290"/>
    </source>
</evidence>
<feature type="compositionally biased region" description="Acidic residues" evidence="2">
    <location>
        <begin position="649"/>
        <end position="662"/>
    </location>
</feature>
<accession>A0ABS2SK39</accession>
<feature type="compositionally biased region" description="Basic and acidic residues" evidence="2">
    <location>
        <begin position="629"/>
        <end position="648"/>
    </location>
</feature>
<feature type="compositionally biased region" description="Polar residues" evidence="2">
    <location>
        <begin position="171"/>
        <end position="182"/>
    </location>
</feature>
<dbReference type="Proteomes" id="UP000809290">
    <property type="component" value="Unassembled WGS sequence"/>
</dbReference>
<comment type="caution">
    <text evidence="5">The sequence shown here is derived from an EMBL/GenBank/DDBJ whole genome shotgun (WGS) entry which is preliminary data.</text>
</comment>
<dbReference type="RefSeq" id="WP_204515373.1">
    <property type="nucleotide sequence ID" value="NZ_JAFBCP010000001.1"/>
</dbReference>
<gene>
    <name evidence="5" type="ORF">JOE56_001327</name>
</gene>
<dbReference type="NCBIfam" id="TIGR00350">
    <property type="entry name" value="lytR_cpsA_psr"/>
    <property type="match status" value="1"/>
</dbReference>
<dbReference type="Gene3D" id="3.40.630.190">
    <property type="entry name" value="LCP protein"/>
    <property type="match status" value="1"/>
</dbReference>
<reference evidence="5 6" key="1">
    <citation type="submission" date="2021-01" db="EMBL/GenBank/DDBJ databases">
        <title>Sequencing the genomes of 1000 actinobacteria strains.</title>
        <authorList>
            <person name="Klenk H.-P."/>
        </authorList>
    </citation>
    <scope>NUCLEOTIDE SEQUENCE [LARGE SCALE GENOMIC DNA]</scope>
    <source>
        <strain evidence="5 6">DSM 13657</strain>
    </source>
</reference>
<feature type="transmembrane region" description="Helical" evidence="3">
    <location>
        <begin position="229"/>
        <end position="254"/>
    </location>
</feature>
<feature type="compositionally biased region" description="Basic and acidic residues" evidence="2">
    <location>
        <begin position="183"/>
        <end position="194"/>
    </location>
</feature>
<keyword evidence="6" id="KW-1185">Reference proteome</keyword>
<feature type="region of interest" description="Disordered" evidence="2">
    <location>
        <begin position="629"/>
        <end position="701"/>
    </location>
</feature>
<feature type="compositionally biased region" description="Polar residues" evidence="2">
    <location>
        <begin position="7"/>
        <end position="32"/>
    </location>
</feature>
<evidence type="ECO:0000313" key="5">
    <source>
        <dbReference type="EMBL" id="MBM7816633.1"/>
    </source>
</evidence>
<keyword evidence="3" id="KW-0472">Membrane</keyword>
<proteinExistence type="inferred from homology"/>
<feature type="compositionally biased region" description="Polar residues" evidence="2">
    <location>
        <begin position="145"/>
        <end position="158"/>
    </location>
</feature>
<feature type="compositionally biased region" description="Low complexity" evidence="2">
    <location>
        <begin position="107"/>
        <end position="130"/>
    </location>
</feature>
<organism evidence="5 6">
    <name type="scientific">Brevibacterium paucivorans</name>
    <dbReference type="NCBI Taxonomy" id="170994"/>
    <lineage>
        <taxon>Bacteria</taxon>
        <taxon>Bacillati</taxon>
        <taxon>Actinomycetota</taxon>
        <taxon>Actinomycetes</taxon>
        <taxon>Micrococcales</taxon>
        <taxon>Brevibacteriaceae</taxon>
        <taxon>Brevibacterium</taxon>
    </lineage>
</organism>
<keyword evidence="3" id="KW-0812">Transmembrane</keyword>
<feature type="transmembrane region" description="Helical" evidence="3">
    <location>
        <begin position="266"/>
        <end position="286"/>
    </location>
</feature>
<feature type="domain" description="Cell envelope-related transcriptional attenuator" evidence="4">
    <location>
        <begin position="377"/>
        <end position="560"/>
    </location>
</feature>
<dbReference type="InterPro" id="IPR050922">
    <property type="entry name" value="LytR/CpsA/Psr_CW_biosynth"/>
</dbReference>
<protein>
    <submittedName>
        <fullName evidence="5">LCP family protein required for cell wall assembly</fullName>
    </submittedName>
</protein>
<sequence length="701" mass="75976">MTKNSEEQPQSGTSKPVKQFRASSRPSFRGQHSASASQSAGNNPNHGSTSNSTNNNASANSAGNSGATPQFRTRRERLANENRRSAHAPNAPSAPPTPTTPPPASPPQATTTPAAAQTAPQASTPQAPSAPHQPEPPAPRNRPQSVNAQDHVNAQQPRPSAGSRARATVGNLRTRTRSTLDNLRTRKPTEGERHTKQRYDAFPKVVGWTSLGTLLPGLAMIRKNRNSKLGWFLLIGFFAGILVTGIMTLALGPIRVVARVISSPTILNILAFLLLAGLIIWVLVIIRSYIVSSRGTKMSDQQRILSGVLVVSLMLIVAIPLGVGGAYSKVSSHTVSKIFGNGGAPVGPSKEQIWADKPRINVFLIGRDNGENRTGTRPDTMLVASIDTQSGKSTLISVPRNLTYPVFPEDSKLAQEFPDGFNALGEESLINSVWSWAEDNPESVGDPHGLETGMWATMQAVEGSLGINLDYWASVDMQGFRDLVNAMGGVKIDVERPIPMGGGENQHTGAKNRIFGWIDPGEQKLSGMQALWYVRSRDGSDNYDRMCRQQRMLKTTLEQVNPSELALKFPQLANSSTKNVATDVNQKELGGFVELAWEMKNTKIKSAQINNEVTPTYRPDYDKLHQWVKDQIDPQKPSQKEETKGGGDKEEEEPQPTEEPTEETGAPAPGIEDNEGKCYPSGYNPGDPWPGYPGPGNHGEH</sequence>
<feature type="compositionally biased region" description="Low complexity" evidence="2">
    <location>
        <begin position="33"/>
        <end position="68"/>
    </location>
</feature>